<evidence type="ECO:0000313" key="2">
    <source>
        <dbReference type="Proteomes" id="UP001234880"/>
    </source>
</evidence>
<name>A0ABT9KW76_9ACTN</name>
<proteinExistence type="predicted"/>
<gene>
    <name evidence="1" type="ORF">JOF35_004985</name>
</gene>
<protein>
    <recommendedName>
        <fullName evidence="3">GNAT family N-acetyltransferase</fullName>
    </recommendedName>
</protein>
<organism evidence="1 2">
    <name type="scientific">Streptomyces demainii</name>
    <dbReference type="NCBI Taxonomy" id="588122"/>
    <lineage>
        <taxon>Bacteria</taxon>
        <taxon>Bacillati</taxon>
        <taxon>Actinomycetota</taxon>
        <taxon>Actinomycetes</taxon>
        <taxon>Kitasatosporales</taxon>
        <taxon>Streptomycetaceae</taxon>
        <taxon>Streptomyces</taxon>
    </lineage>
</organism>
<evidence type="ECO:0000313" key="1">
    <source>
        <dbReference type="EMBL" id="MDP9612708.1"/>
    </source>
</evidence>
<reference evidence="1 2" key="1">
    <citation type="submission" date="2023-07" db="EMBL/GenBank/DDBJ databases">
        <title>Sequencing the genomes of 1000 actinobacteria strains.</title>
        <authorList>
            <person name="Klenk H.-P."/>
        </authorList>
    </citation>
    <scope>NUCLEOTIDE SEQUENCE [LARGE SCALE GENOMIC DNA]</scope>
    <source>
        <strain evidence="1 2">DSM 41600</strain>
    </source>
</reference>
<evidence type="ECO:0008006" key="3">
    <source>
        <dbReference type="Google" id="ProtNLM"/>
    </source>
</evidence>
<dbReference type="Proteomes" id="UP001234880">
    <property type="component" value="Unassembled WGS sequence"/>
</dbReference>
<keyword evidence="2" id="KW-1185">Reference proteome</keyword>
<dbReference type="EMBL" id="JAURUE010000001">
    <property type="protein sequence ID" value="MDP9612708.1"/>
    <property type="molecule type" value="Genomic_DNA"/>
</dbReference>
<sequence length="34" mass="3821">MTGRALRLESWSAPISDADRHLARRVSPEGIWVS</sequence>
<accession>A0ABT9KW76</accession>
<comment type="caution">
    <text evidence="1">The sequence shown here is derived from an EMBL/GenBank/DDBJ whole genome shotgun (WGS) entry which is preliminary data.</text>
</comment>